<evidence type="ECO:0000256" key="1">
    <source>
        <dbReference type="ARBA" id="ARBA00022729"/>
    </source>
</evidence>
<dbReference type="CTD" id="729767"/>
<dbReference type="SUPFAM" id="SSF48726">
    <property type="entry name" value="Immunoglobulin"/>
    <property type="match status" value="2"/>
</dbReference>
<dbReference type="InterPro" id="IPR036179">
    <property type="entry name" value="Ig-like_dom_sf"/>
</dbReference>
<dbReference type="InterPro" id="IPR013783">
    <property type="entry name" value="Ig-like_fold"/>
</dbReference>
<dbReference type="Pfam" id="PF07686">
    <property type="entry name" value="V-set"/>
    <property type="match status" value="1"/>
</dbReference>
<dbReference type="AlphaFoldDB" id="A0A9B0WTN9"/>
<evidence type="ECO:0000313" key="7">
    <source>
        <dbReference type="Proteomes" id="UP000504623"/>
    </source>
</evidence>
<accession>A0A9B0WTN9</accession>
<dbReference type="RefSeq" id="XP_006868428.1">
    <property type="nucleotide sequence ID" value="XM_006868366.1"/>
</dbReference>
<dbReference type="GeneID" id="102817289"/>
<dbReference type="SMART" id="SM00409">
    <property type="entry name" value="IG"/>
    <property type="match status" value="3"/>
</dbReference>
<organism evidence="7 8">
    <name type="scientific">Chrysochloris asiatica</name>
    <name type="common">Cape golden mole</name>
    <dbReference type="NCBI Taxonomy" id="185453"/>
    <lineage>
        <taxon>Eukaryota</taxon>
        <taxon>Metazoa</taxon>
        <taxon>Chordata</taxon>
        <taxon>Craniata</taxon>
        <taxon>Vertebrata</taxon>
        <taxon>Euteleostomi</taxon>
        <taxon>Mammalia</taxon>
        <taxon>Eutheria</taxon>
        <taxon>Afrotheria</taxon>
        <taxon>Chrysochloridae</taxon>
        <taxon>Chrysochlorinae</taxon>
        <taxon>Chrysochloris</taxon>
    </lineage>
</organism>
<dbReference type="PANTHER" id="PTHR44337:SF10">
    <property type="entry name" value="CARCINOEMBRYONIC ANTIGEN-RELATED CELL ADHESION MOLECULE 18"/>
    <property type="match status" value="1"/>
</dbReference>
<keyword evidence="5" id="KW-0472">Membrane</keyword>
<keyword evidence="3" id="KW-0325">Glycoprotein</keyword>
<sequence>MVAMYDKLDCELLNVLQYSWYRSEDNQTENMIVNYKPPSKSWQVGTAFTGRENVTSNGHLTINNVALNDTGKYIVTVETVGETQRATGRLKVIELESEPTISMNSSSLVENVDSVAIFCHTNATKITWHNVSTSVLSSNDRMTISQDGKTLIIHMVDRDDLIFYCSAETYPGLVQRSIAIWLIVYYGPDGMTLKTEPFAYRDVISAEIGSKVDMECSASFSHPQTTYRWFHNDSLMTFSDAKMVFTSLSWYQLGRYRCVAENPVTRLILYKDVKIQLPCECFLPAKPWVDVPRVFTISGTMAVMLIVVTALGGLYLCGILIYLLISHCSTRCLLS</sequence>
<reference evidence="8" key="1">
    <citation type="submission" date="2025-08" db="UniProtKB">
        <authorList>
            <consortium name="RefSeq"/>
        </authorList>
    </citation>
    <scope>IDENTIFICATION</scope>
    <source>
        <tissue evidence="8">Spleen</tissue>
    </source>
</reference>
<keyword evidence="1" id="KW-0732">Signal</keyword>
<evidence type="ECO:0000256" key="3">
    <source>
        <dbReference type="ARBA" id="ARBA00023180"/>
    </source>
</evidence>
<evidence type="ECO:0000259" key="6">
    <source>
        <dbReference type="PROSITE" id="PS50835"/>
    </source>
</evidence>
<dbReference type="Gene3D" id="2.60.40.10">
    <property type="entry name" value="Immunoglobulins"/>
    <property type="match status" value="3"/>
</dbReference>
<dbReference type="InterPro" id="IPR007110">
    <property type="entry name" value="Ig-like_dom"/>
</dbReference>
<dbReference type="PANTHER" id="PTHR44337">
    <property type="entry name" value="CARCINOEMBRYONIC ANTIGEN-RELATED CELL ADHESION MOLECULE 8"/>
    <property type="match status" value="1"/>
</dbReference>
<keyword evidence="2" id="KW-1015">Disulfide bond</keyword>
<dbReference type="Proteomes" id="UP000504623">
    <property type="component" value="Unplaced"/>
</dbReference>
<gene>
    <name evidence="8" type="primary">CEACAM18</name>
</gene>
<evidence type="ECO:0000256" key="4">
    <source>
        <dbReference type="ARBA" id="ARBA00023319"/>
    </source>
</evidence>
<keyword evidence="5" id="KW-1133">Transmembrane helix</keyword>
<keyword evidence="7" id="KW-1185">Reference proteome</keyword>
<dbReference type="OrthoDB" id="6159398at2759"/>
<feature type="transmembrane region" description="Helical" evidence="5">
    <location>
        <begin position="301"/>
        <end position="325"/>
    </location>
</feature>
<protein>
    <submittedName>
        <fullName evidence="8">Carcinoembryonic antigen-related cell adhesion molecule 18</fullName>
    </submittedName>
</protein>
<evidence type="ECO:0000256" key="2">
    <source>
        <dbReference type="ARBA" id="ARBA00023157"/>
    </source>
</evidence>
<dbReference type="InterPro" id="IPR052598">
    <property type="entry name" value="IgSF_CEA-related"/>
</dbReference>
<evidence type="ECO:0000256" key="5">
    <source>
        <dbReference type="SAM" id="Phobius"/>
    </source>
</evidence>
<evidence type="ECO:0000313" key="8">
    <source>
        <dbReference type="RefSeq" id="XP_006868428.1"/>
    </source>
</evidence>
<feature type="domain" description="Ig-like" evidence="6">
    <location>
        <begin position="188"/>
        <end position="276"/>
    </location>
</feature>
<dbReference type="InterPro" id="IPR013106">
    <property type="entry name" value="Ig_V-set"/>
</dbReference>
<keyword evidence="4" id="KW-0393">Immunoglobulin domain</keyword>
<dbReference type="PROSITE" id="PS50835">
    <property type="entry name" value="IG_LIKE"/>
    <property type="match status" value="1"/>
</dbReference>
<name>A0A9B0WTN9_CHRAS</name>
<dbReference type="Pfam" id="PF13895">
    <property type="entry name" value="Ig_2"/>
    <property type="match status" value="1"/>
</dbReference>
<keyword evidence="5" id="KW-0812">Transmembrane</keyword>
<dbReference type="InterPro" id="IPR003599">
    <property type="entry name" value="Ig_sub"/>
</dbReference>
<proteinExistence type="predicted"/>